<dbReference type="InterPro" id="IPR011834">
    <property type="entry name" value="Agluc_phsphrylas"/>
</dbReference>
<dbReference type="Proteomes" id="UP000705867">
    <property type="component" value="Unassembled WGS sequence"/>
</dbReference>
<dbReference type="Gene3D" id="3.40.50.2000">
    <property type="entry name" value="Glycogen Phosphorylase B"/>
    <property type="match status" value="2"/>
</dbReference>
<dbReference type="GO" id="GO:0005975">
    <property type="term" value="P:carbohydrate metabolic process"/>
    <property type="evidence" value="ECO:0007669"/>
    <property type="project" value="InterPro"/>
</dbReference>
<accession>A0A953JEU7</accession>
<comment type="caution">
    <text evidence="2">The sequence shown here is derived from an EMBL/GenBank/DDBJ whole genome shotgun (WGS) entry which is preliminary data.</text>
</comment>
<organism evidence="2 3">
    <name type="scientific">Candidatus Nitrobium versatile</name>
    <dbReference type="NCBI Taxonomy" id="2884831"/>
    <lineage>
        <taxon>Bacteria</taxon>
        <taxon>Pseudomonadati</taxon>
        <taxon>Nitrospirota</taxon>
        <taxon>Nitrospiria</taxon>
        <taxon>Nitrospirales</taxon>
        <taxon>Nitrospiraceae</taxon>
        <taxon>Candidatus Nitrobium</taxon>
    </lineage>
</organism>
<dbReference type="GO" id="GO:0030170">
    <property type="term" value="F:pyridoxal phosphate binding"/>
    <property type="evidence" value="ECO:0007669"/>
    <property type="project" value="InterPro"/>
</dbReference>
<name>A0A953JEU7_9BACT</name>
<protein>
    <submittedName>
        <fullName evidence="2">Alpha-glucan family phosphorylase</fullName>
    </submittedName>
</protein>
<dbReference type="InterPro" id="IPR000811">
    <property type="entry name" value="Glyco_trans_35"/>
</dbReference>
<evidence type="ECO:0000256" key="1">
    <source>
        <dbReference type="ARBA" id="ARBA00006047"/>
    </source>
</evidence>
<dbReference type="PANTHER" id="PTHR42655:SF1">
    <property type="entry name" value="GLYCOGEN PHOSPHORYLASE"/>
    <property type="match status" value="1"/>
</dbReference>
<dbReference type="NCBIfam" id="TIGR02094">
    <property type="entry name" value="more_P_ylases"/>
    <property type="match status" value="1"/>
</dbReference>
<evidence type="ECO:0000313" key="3">
    <source>
        <dbReference type="Proteomes" id="UP000705867"/>
    </source>
</evidence>
<dbReference type="GO" id="GO:0008184">
    <property type="term" value="F:glycogen phosphorylase activity"/>
    <property type="evidence" value="ECO:0007669"/>
    <property type="project" value="InterPro"/>
</dbReference>
<dbReference type="EMBL" id="JAIOIV010000110">
    <property type="protein sequence ID" value="MBZ0157300.1"/>
    <property type="molecule type" value="Genomic_DNA"/>
</dbReference>
<dbReference type="PANTHER" id="PTHR42655">
    <property type="entry name" value="GLYCOGEN PHOSPHORYLASE"/>
    <property type="match status" value="1"/>
</dbReference>
<dbReference type="Pfam" id="PF00343">
    <property type="entry name" value="Phosphorylase"/>
    <property type="match status" value="1"/>
</dbReference>
<dbReference type="SUPFAM" id="SSF53756">
    <property type="entry name" value="UDP-Glycosyltransferase/glycogen phosphorylase"/>
    <property type="match status" value="1"/>
</dbReference>
<sequence length="565" mass="64455">MNVKSTIAYFSMEIGLSTKIPTYSGGLGVLAGDTIRAAADLNVPMVAMTLLYRKGHFQQKIDEHGRQQEHPVRWEVDEFLTGMPQRASVIIEGREVYFRSWRYDVSGVGGFSVPVYFLDADLPENSNNDRVLTDCLYGGDQRYRLCQEIILGFGGVRMLRELGYNDIKLFHMNEGHASFITVELLNEEMRTSERTSIDQDTIELVRDRCIFTTHTPVPAGHDKYPMDLVEQVLGDNQAFKEIKYIFHYEGVLNMTYLALNLSRYINGVAKSHGEVSRMMFSGYDIEAITNGVHATTWVSEPFQELYDQYIPEWRQNNFALRYALSIPQQDIWLAHAEAKKSLIRYVNQSTGSGMDEHILTIGFARRATVYKRANLVFLDMERLRQIAREAGPVQLVFAGKAHPQDEEGKELIKRILYYREKLGNVIKIAYLENYTMDLAKLVIAGCDVWLNTPKPPLEASGTSGMKAAFNGVPSLSVLDGWWIEGHLEGITGWAIGPQGRKRGEEVTEAEEAQSLYDKLSNDIIPLFYNDRERFISVMRHCIAINGSFFNVHRMMQEYVLNAYFH</sequence>
<evidence type="ECO:0000313" key="2">
    <source>
        <dbReference type="EMBL" id="MBZ0157300.1"/>
    </source>
</evidence>
<comment type="similarity">
    <text evidence="1">Belongs to the glycogen phosphorylase family.</text>
</comment>
<dbReference type="InterPro" id="IPR052182">
    <property type="entry name" value="Glycogen/Maltodextrin_Phosph"/>
</dbReference>
<reference evidence="2" key="1">
    <citation type="journal article" date="2021" name="bioRxiv">
        <title>Unraveling nitrogen, sulfur and carbon metabolic pathways and microbial community transcriptional responses to substrate deprivation and toxicity stresses in a bioreactor mimicking anoxic brackish coastal sediment conditions.</title>
        <authorList>
            <person name="Martins P.D."/>
            <person name="Echeveste M.J."/>
            <person name="Arshad A."/>
            <person name="Kurth J."/>
            <person name="Ouboter H."/>
            <person name="Jetten M.S.M."/>
            <person name="Welte C.U."/>
        </authorList>
    </citation>
    <scope>NUCLEOTIDE SEQUENCE</scope>
    <source>
        <strain evidence="2">MAG_39</strain>
    </source>
</reference>
<gene>
    <name evidence="2" type="primary">glgP</name>
    <name evidence="2" type="ORF">K8I29_13955</name>
</gene>
<reference evidence="2" key="2">
    <citation type="submission" date="2021-08" db="EMBL/GenBank/DDBJ databases">
        <authorList>
            <person name="Dalcin Martins P."/>
        </authorList>
    </citation>
    <scope>NUCLEOTIDE SEQUENCE</scope>
    <source>
        <strain evidence="2">MAG_39</strain>
    </source>
</reference>
<dbReference type="AlphaFoldDB" id="A0A953JEU7"/>
<proteinExistence type="inferred from homology"/>